<organism evidence="1">
    <name type="scientific">Anopheles funestus</name>
    <name type="common">African malaria mosquito</name>
    <dbReference type="NCBI Taxonomy" id="62324"/>
    <lineage>
        <taxon>Eukaryota</taxon>
        <taxon>Metazoa</taxon>
        <taxon>Ecdysozoa</taxon>
        <taxon>Arthropoda</taxon>
        <taxon>Hexapoda</taxon>
        <taxon>Insecta</taxon>
        <taxon>Pterygota</taxon>
        <taxon>Neoptera</taxon>
        <taxon>Endopterygota</taxon>
        <taxon>Diptera</taxon>
        <taxon>Nematocera</taxon>
        <taxon>Culicoidea</taxon>
        <taxon>Culicidae</taxon>
        <taxon>Anophelinae</taxon>
        <taxon>Anopheles</taxon>
    </lineage>
</organism>
<dbReference type="VEuPathDB" id="VectorBase:AFUN006715"/>
<dbReference type="Pfam" id="PF06477">
    <property type="entry name" value="DUF1091"/>
    <property type="match status" value="1"/>
</dbReference>
<dbReference type="EnsemblMetazoa" id="AFUN006715-RA">
    <property type="protein sequence ID" value="AFUN006715-PA"/>
    <property type="gene ID" value="AFUN006715"/>
</dbReference>
<dbReference type="VEuPathDB" id="VectorBase:AFUN2_011323"/>
<sequence>MPILTRATVEGSKYVNTSVAIHRYGSGENFTMELVVHVLFPLNNLKMNMGYFVRTRNSESWIYNKTFDFCAFLQRPSIDRFGTFVVEELKHRGKVPTGCPVMPERLVYRNVTLNRVKLPSFLPETNFGFTVSTYKWPKYENVFRSYWYGRMRRLMI</sequence>
<reference evidence="1" key="1">
    <citation type="submission" date="2020-05" db="UniProtKB">
        <authorList>
            <consortium name="EnsemblMetazoa"/>
        </authorList>
    </citation>
    <scope>IDENTIFICATION</scope>
    <source>
        <strain evidence="1">FUMOZ</strain>
    </source>
</reference>
<proteinExistence type="predicted"/>
<dbReference type="InterPro" id="IPR010512">
    <property type="entry name" value="DUF1091"/>
</dbReference>
<protein>
    <submittedName>
        <fullName evidence="1">Uncharacterized protein</fullName>
    </submittedName>
</protein>
<dbReference type="PANTHER" id="PTHR20898">
    <property type="entry name" value="DAEDALUS ON 3-RELATED-RELATED"/>
    <property type="match status" value="1"/>
</dbReference>
<name>A0A182RKE7_ANOFN</name>
<accession>A0A182RKE7</accession>
<dbReference type="PANTHER" id="PTHR20898:SF1">
    <property type="entry name" value="MD-2-RELATED LIPID-RECOGNITION DOMAIN-CONTAINING PROTEIN"/>
    <property type="match status" value="1"/>
</dbReference>
<evidence type="ECO:0000313" key="1">
    <source>
        <dbReference type="EnsemblMetazoa" id="AFUN006715-PA"/>
    </source>
</evidence>
<dbReference type="AlphaFoldDB" id="A0A182RKE7"/>